<dbReference type="InterPro" id="IPR038765">
    <property type="entry name" value="Papain-like_cys_pep_sf"/>
</dbReference>
<dbReference type="SUPFAM" id="SSF54001">
    <property type="entry name" value="Cysteine proteinases"/>
    <property type="match status" value="1"/>
</dbReference>
<name>A0A1Y5Q6C7_9GAMM</name>
<protein>
    <submittedName>
        <fullName evidence="1">p21</fullName>
    </submittedName>
</protein>
<dbReference type="AlphaFoldDB" id="A0A1Y5Q6C7"/>
<organism evidence="1">
    <name type="scientific">uncultured Stenotrophomonas sp</name>
    <dbReference type="NCBI Taxonomy" id="165438"/>
    <lineage>
        <taxon>Bacteria</taxon>
        <taxon>Pseudomonadati</taxon>
        <taxon>Pseudomonadota</taxon>
        <taxon>Gammaproteobacteria</taxon>
        <taxon>Lysobacterales</taxon>
        <taxon>Lysobacteraceae</taxon>
        <taxon>Stenotrophomonas</taxon>
        <taxon>environmental samples</taxon>
    </lineage>
</organism>
<reference evidence="1" key="1">
    <citation type="submission" date="2016-03" db="EMBL/GenBank/DDBJ databases">
        <authorList>
            <person name="Ploux O."/>
        </authorList>
    </citation>
    <scope>NUCLEOTIDE SEQUENCE</scope>
    <source>
        <strain evidence="1">UC10</strain>
    </source>
</reference>
<accession>A0A1Y5Q6C7</accession>
<proteinExistence type="predicted"/>
<sequence>MRLADVERFVAIPYDEQTFDCADLVVLVQKALFGRDVQMPGRRPRGVEGQAAIGELSQPYARRTEAPQDGDLVLMIEHGQKRPGHAGIYFWLAHDAYVLHANEKNGCSVLHRARDLPDFGLRIEGVYRWA</sequence>
<dbReference type="EMBL" id="FLTS01000001">
    <property type="protein sequence ID" value="SBV37852.1"/>
    <property type="molecule type" value="Genomic_DNA"/>
</dbReference>
<evidence type="ECO:0000313" key="1">
    <source>
        <dbReference type="EMBL" id="SBV37852.1"/>
    </source>
</evidence>
<gene>
    <name evidence="1" type="ORF">STPYR_12795</name>
</gene>
<dbReference type="Gene3D" id="3.90.1720.10">
    <property type="entry name" value="endopeptidase domain like (from Nostoc punctiforme)"/>
    <property type="match status" value="1"/>
</dbReference>